<gene>
    <name evidence="2" type="ORF">AKO1_000140</name>
</gene>
<dbReference type="Pfam" id="PF03765">
    <property type="entry name" value="CRAL_TRIO_N"/>
    <property type="match status" value="1"/>
</dbReference>
<organism evidence="2 3">
    <name type="scientific">Acrasis kona</name>
    <dbReference type="NCBI Taxonomy" id="1008807"/>
    <lineage>
        <taxon>Eukaryota</taxon>
        <taxon>Discoba</taxon>
        <taxon>Heterolobosea</taxon>
        <taxon>Tetramitia</taxon>
        <taxon>Eutetramitia</taxon>
        <taxon>Acrasidae</taxon>
        <taxon>Acrasis</taxon>
    </lineage>
</organism>
<dbReference type="GO" id="GO:0008526">
    <property type="term" value="F:phosphatidylinositol transfer activity"/>
    <property type="evidence" value="ECO:0007669"/>
    <property type="project" value="TreeGrafter"/>
</dbReference>
<proteinExistence type="predicted"/>
<dbReference type="AlphaFoldDB" id="A0AAW2ZEG2"/>
<sequence length="269" mass="31736">MSNVLDNSQLYGVRPAGIVSPLTKLSPEQQVKLNELREITKTWDLKPAEREFCDDLCLFRYLSGLQWNVENAQKQLHETVIWRESYKPQDIRLKDLKPIAESGWLFHFGFDKQSRPIIYVLMGKDKTENTEENKLLKFKYFVYINELCIKRMPEGVHNITWIVDLKDSTVSMALVKQMKDMFVKLGDYYTERLAKCIVVNVGFYLNLMWQFVKPFLAQETVDKYTLIKYTDKEPFYAAVNKEQLPKDFFGDVDYVFDYDALVKAEEEQQ</sequence>
<dbReference type="PROSITE" id="PS50191">
    <property type="entry name" value="CRAL_TRIO"/>
    <property type="match status" value="1"/>
</dbReference>
<dbReference type="EMBL" id="JAOPGA020001371">
    <property type="protein sequence ID" value="KAL0487734.1"/>
    <property type="molecule type" value="Genomic_DNA"/>
</dbReference>
<dbReference type="InterPro" id="IPR036273">
    <property type="entry name" value="CRAL/TRIO_N_dom_sf"/>
</dbReference>
<dbReference type="PANTHER" id="PTHR45824">
    <property type="entry name" value="GH16843P"/>
    <property type="match status" value="1"/>
</dbReference>
<protein>
    <submittedName>
        <fullName evidence="2">CRAL-TRIO domain-containing protein</fullName>
    </submittedName>
</protein>
<dbReference type="Pfam" id="PF00650">
    <property type="entry name" value="CRAL_TRIO"/>
    <property type="match status" value="1"/>
</dbReference>
<feature type="domain" description="CRAL-TRIO" evidence="1">
    <location>
        <begin position="89"/>
        <end position="256"/>
    </location>
</feature>
<dbReference type="Proteomes" id="UP001431209">
    <property type="component" value="Unassembled WGS sequence"/>
</dbReference>
<evidence type="ECO:0000313" key="3">
    <source>
        <dbReference type="Proteomes" id="UP001431209"/>
    </source>
</evidence>
<evidence type="ECO:0000259" key="1">
    <source>
        <dbReference type="PROSITE" id="PS50191"/>
    </source>
</evidence>
<dbReference type="PANTHER" id="PTHR45824:SF29">
    <property type="entry name" value="GH16843P"/>
    <property type="match status" value="1"/>
</dbReference>
<dbReference type="SUPFAM" id="SSF52087">
    <property type="entry name" value="CRAL/TRIO domain"/>
    <property type="match status" value="1"/>
</dbReference>
<dbReference type="InterPro" id="IPR001251">
    <property type="entry name" value="CRAL-TRIO_dom"/>
</dbReference>
<evidence type="ECO:0000313" key="2">
    <source>
        <dbReference type="EMBL" id="KAL0487734.1"/>
    </source>
</evidence>
<keyword evidence="3" id="KW-1185">Reference proteome</keyword>
<dbReference type="InterPro" id="IPR011074">
    <property type="entry name" value="CRAL/TRIO_N_dom"/>
</dbReference>
<dbReference type="SMART" id="SM00516">
    <property type="entry name" value="SEC14"/>
    <property type="match status" value="1"/>
</dbReference>
<reference evidence="2 3" key="1">
    <citation type="submission" date="2024-03" db="EMBL/GenBank/DDBJ databases">
        <title>The Acrasis kona genome and developmental transcriptomes reveal deep origins of eukaryotic multicellular pathways.</title>
        <authorList>
            <person name="Sheikh S."/>
            <person name="Fu C.-J."/>
            <person name="Brown M.W."/>
            <person name="Baldauf S.L."/>
        </authorList>
    </citation>
    <scope>NUCLEOTIDE SEQUENCE [LARGE SCALE GENOMIC DNA]</scope>
    <source>
        <strain evidence="2 3">ATCC MYA-3509</strain>
    </source>
</reference>
<dbReference type="InterPro" id="IPR036865">
    <property type="entry name" value="CRAL-TRIO_dom_sf"/>
</dbReference>
<dbReference type="InterPro" id="IPR052578">
    <property type="entry name" value="PI_Transfer_CRAL-TRIO"/>
</dbReference>
<dbReference type="Gene3D" id="3.40.525.10">
    <property type="entry name" value="CRAL-TRIO lipid binding domain"/>
    <property type="match status" value="1"/>
</dbReference>
<dbReference type="CDD" id="cd00170">
    <property type="entry name" value="SEC14"/>
    <property type="match status" value="1"/>
</dbReference>
<dbReference type="SUPFAM" id="SSF46938">
    <property type="entry name" value="CRAL/TRIO N-terminal domain"/>
    <property type="match status" value="1"/>
</dbReference>
<accession>A0AAW2ZEG2</accession>
<comment type="caution">
    <text evidence="2">The sequence shown here is derived from an EMBL/GenBank/DDBJ whole genome shotgun (WGS) entry which is preliminary data.</text>
</comment>
<name>A0AAW2ZEG2_9EUKA</name>